<proteinExistence type="predicted"/>
<organism evidence="2">
    <name type="scientific">Oryza brachyantha</name>
    <name type="common">malo sina</name>
    <dbReference type="NCBI Taxonomy" id="4533"/>
    <lineage>
        <taxon>Eukaryota</taxon>
        <taxon>Viridiplantae</taxon>
        <taxon>Streptophyta</taxon>
        <taxon>Embryophyta</taxon>
        <taxon>Tracheophyta</taxon>
        <taxon>Spermatophyta</taxon>
        <taxon>Magnoliopsida</taxon>
        <taxon>Liliopsida</taxon>
        <taxon>Poales</taxon>
        <taxon>Poaceae</taxon>
        <taxon>BOP clade</taxon>
        <taxon>Oryzoideae</taxon>
        <taxon>Oryzeae</taxon>
        <taxon>Oryzinae</taxon>
        <taxon>Oryza</taxon>
    </lineage>
</organism>
<reference evidence="2" key="1">
    <citation type="journal article" date="2013" name="Nat. Commun.">
        <title>Whole-genome sequencing of Oryza brachyantha reveals mechanisms underlying Oryza genome evolution.</title>
        <authorList>
            <person name="Chen J."/>
            <person name="Huang Q."/>
            <person name="Gao D."/>
            <person name="Wang J."/>
            <person name="Lang Y."/>
            <person name="Liu T."/>
            <person name="Li B."/>
            <person name="Bai Z."/>
            <person name="Luis Goicoechea J."/>
            <person name="Liang C."/>
            <person name="Chen C."/>
            <person name="Zhang W."/>
            <person name="Sun S."/>
            <person name="Liao Y."/>
            <person name="Zhang X."/>
            <person name="Yang L."/>
            <person name="Song C."/>
            <person name="Wang M."/>
            <person name="Shi J."/>
            <person name="Liu G."/>
            <person name="Liu J."/>
            <person name="Zhou H."/>
            <person name="Zhou W."/>
            <person name="Yu Q."/>
            <person name="An N."/>
            <person name="Chen Y."/>
            <person name="Cai Q."/>
            <person name="Wang B."/>
            <person name="Liu B."/>
            <person name="Min J."/>
            <person name="Huang Y."/>
            <person name="Wu H."/>
            <person name="Li Z."/>
            <person name="Zhang Y."/>
            <person name="Yin Y."/>
            <person name="Song W."/>
            <person name="Jiang J."/>
            <person name="Jackson S.A."/>
            <person name="Wing R.A."/>
            <person name="Wang J."/>
            <person name="Chen M."/>
        </authorList>
    </citation>
    <scope>NUCLEOTIDE SEQUENCE [LARGE SCALE GENOMIC DNA]</scope>
    <source>
        <strain evidence="2">cv. IRGC 101232</strain>
    </source>
</reference>
<feature type="region of interest" description="Disordered" evidence="1">
    <location>
        <begin position="1"/>
        <end position="25"/>
    </location>
</feature>
<protein>
    <submittedName>
        <fullName evidence="2">Uncharacterized protein</fullName>
    </submittedName>
</protein>
<dbReference type="STRING" id="4533.J3MTJ5"/>
<dbReference type="EnsemblPlants" id="OB08G24250.1">
    <property type="protein sequence ID" value="OB08G24250.1"/>
    <property type="gene ID" value="OB08G24250"/>
</dbReference>
<evidence type="ECO:0000313" key="3">
    <source>
        <dbReference type="Proteomes" id="UP000006038"/>
    </source>
</evidence>
<dbReference type="Gramene" id="OB08G24250.1">
    <property type="protein sequence ID" value="OB08G24250.1"/>
    <property type="gene ID" value="OB08G24250"/>
</dbReference>
<feature type="compositionally biased region" description="Low complexity" evidence="1">
    <location>
        <begin position="55"/>
        <end position="67"/>
    </location>
</feature>
<evidence type="ECO:0000313" key="2">
    <source>
        <dbReference type="EnsemblPlants" id="OB08G24250.1"/>
    </source>
</evidence>
<reference evidence="2" key="2">
    <citation type="submission" date="2013-04" db="UniProtKB">
        <authorList>
            <consortium name="EnsemblPlants"/>
        </authorList>
    </citation>
    <scope>IDENTIFICATION</scope>
</reference>
<name>J3MTJ5_ORYBR</name>
<sequence length="202" mass="23111">RYLISRLHPSKKKARNDVESSSSTTTTLLLPRIRLVIRSRNQSNARTHERPPTVGRWGSSTSSGTRRWPARCRTPASASSATTTPKGDSWRRLRRKPRTADAAVPEAAATVGPRSPTVYDWWVTLPWIYAQSMELLNLQVHGTTLLKEKSECTRIRMGWVPLWTVLVESLYHLHKRCSMILFSLVGIHRTKKIARKRSYLCH</sequence>
<dbReference type="AlphaFoldDB" id="J3MTJ5"/>
<accession>J3MTJ5</accession>
<dbReference type="HOGENOM" id="CLU_1357734_0_0_1"/>
<dbReference type="Proteomes" id="UP000006038">
    <property type="component" value="Chromosome 8"/>
</dbReference>
<keyword evidence="3" id="KW-1185">Reference proteome</keyword>
<evidence type="ECO:0000256" key="1">
    <source>
        <dbReference type="SAM" id="MobiDB-lite"/>
    </source>
</evidence>
<feature type="region of interest" description="Disordered" evidence="1">
    <location>
        <begin position="39"/>
        <end position="108"/>
    </location>
</feature>